<feature type="signal peptide" evidence="1">
    <location>
        <begin position="1"/>
        <end position="22"/>
    </location>
</feature>
<evidence type="ECO:0000313" key="3">
    <source>
        <dbReference type="Proteomes" id="UP000284250"/>
    </source>
</evidence>
<organism evidence="2 3">
    <name type="scientific">Hymenobacter rubripertinctus</name>
    <dbReference type="NCBI Taxonomy" id="2029981"/>
    <lineage>
        <taxon>Bacteria</taxon>
        <taxon>Pseudomonadati</taxon>
        <taxon>Bacteroidota</taxon>
        <taxon>Cytophagia</taxon>
        <taxon>Cytophagales</taxon>
        <taxon>Hymenobacteraceae</taxon>
        <taxon>Hymenobacter</taxon>
    </lineage>
</organism>
<dbReference type="Proteomes" id="UP000284250">
    <property type="component" value="Unassembled WGS sequence"/>
</dbReference>
<evidence type="ECO:0000313" key="2">
    <source>
        <dbReference type="EMBL" id="RIY14304.1"/>
    </source>
</evidence>
<comment type="caution">
    <text evidence="2">The sequence shown here is derived from an EMBL/GenBank/DDBJ whole genome shotgun (WGS) entry which is preliminary data.</text>
</comment>
<dbReference type="Pfam" id="PF13557">
    <property type="entry name" value="Phenol_MetA_deg"/>
    <property type="match status" value="1"/>
</dbReference>
<dbReference type="AlphaFoldDB" id="A0A418RAL2"/>
<name>A0A418RAL2_9BACT</name>
<feature type="chain" id="PRO_5019114384" evidence="1">
    <location>
        <begin position="23"/>
        <end position="289"/>
    </location>
</feature>
<dbReference type="InterPro" id="IPR025737">
    <property type="entry name" value="FApF"/>
</dbReference>
<reference evidence="2 3" key="1">
    <citation type="submission" date="2019-01" db="EMBL/GenBank/DDBJ databases">
        <title>Hymenobacter humicola sp. nov., isolated from soils in Antarctica.</title>
        <authorList>
            <person name="Sedlacek I."/>
            <person name="Holochova P."/>
            <person name="Kralova S."/>
            <person name="Pantucek R."/>
            <person name="Stankova E."/>
            <person name="Vrbovska V."/>
            <person name="Kristofova L."/>
            <person name="Svec P."/>
            <person name="Busse H.-J."/>
        </authorList>
    </citation>
    <scope>NUCLEOTIDE SEQUENCE [LARGE SCALE GENOMIC DNA]</scope>
    <source>
        <strain evidence="2 3">CCM 8852</strain>
    </source>
</reference>
<protein>
    <submittedName>
        <fullName evidence="2">Transporter</fullName>
    </submittedName>
</protein>
<keyword evidence="1" id="KW-0732">Signal</keyword>
<keyword evidence="3" id="KW-1185">Reference proteome</keyword>
<proteinExistence type="predicted"/>
<gene>
    <name evidence="2" type="ORF">D0T11_01055</name>
</gene>
<accession>A0A418RAL2</accession>
<dbReference type="EMBL" id="QYCN01000001">
    <property type="protein sequence ID" value="RIY14304.1"/>
    <property type="molecule type" value="Genomic_DNA"/>
</dbReference>
<dbReference type="OrthoDB" id="1014491at2"/>
<sequence>MRFPSLLVLAALLGALPTIVSAQTTTDSLTAVKSRYSLFRPLPKSLMRPLSADRPGVTESPFTVDAGHVQFETDLARHISSRPGAEERQRTIRANAFVLKMGLSNRTDVQLFVDAYEWNRTFATADQPATSSRGFGDLTLRLKHNLLGDDSTESALAVGLIGFVRLPTGGRQGAGGTEYGLLLPATYAFADSWNLSAQLPVLLNFDRDASQHYLQTAPSINLDHSFAPWLTGFVEAVAQHDFRTKRWEEALNVGPIFFVGKNIQLDFGRHFALTREADREYFVGFVIRR</sequence>
<dbReference type="RefSeq" id="WP_119653922.1">
    <property type="nucleotide sequence ID" value="NZ_JBHUOI010000075.1"/>
</dbReference>
<evidence type="ECO:0000256" key="1">
    <source>
        <dbReference type="SAM" id="SignalP"/>
    </source>
</evidence>